<sequence length="67" mass="7217">MTTINEVFGRINSEGNVDILFADSGESVTRLDANVFPVGSDFGARYDHPEGITLTRADAESLGIDIE</sequence>
<dbReference type="EMBL" id="AAKSWZ010000022">
    <property type="protein sequence ID" value="ECV0505063.1"/>
    <property type="molecule type" value="Genomic_DNA"/>
</dbReference>
<organism evidence="1">
    <name type="scientific">Salmonella anatum</name>
    <dbReference type="NCBI Taxonomy" id="58712"/>
    <lineage>
        <taxon>Bacteria</taxon>
        <taxon>Pseudomonadati</taxon>
        <taxon>Pseudomonadota</taxon>
        <taxon>Gammaproteobacteria</taxon>
        <taxon>Enterobacterales</taxon>
        <taxon>Enterobacteriaceae</taxon>
        <taxon>Salmonella</taxon>
    </lineage>
</organism>
<name>A0A5Z9NFN6_SALAN</name>
<protein>
    <submittedName>
        <fullName evidence="1">Uncharacterized protein</fullName>
    </submittedName>
</protein>
<reference evidence="1" key="1">
    <citation type="submission" date="2018-09" db="EMBL/GenBank/DDBJ databases">
        <authorList>
            <consortium name="NARMS: The National Antimicrobial Resistance Monitoring System"/>
        </authorList>
    </citation>
    <scope>NUCLEOTIDE SEQUENCE</scope>
    <source>
        <strain evidence="1">FSIS11813686</strain>
    </source>
</reference>
<gene>
    <name evidence="1" type="ORF">D3F51_14815</name>
</gene>
<dbReference type="AlphaFoldDB" id="A0A5Z9NFN6"/>
<comment type="caution">
    <text evidence="1">The sequence shown here is derived from an EMBL/GenBank/DDBJ whole genome shotgun (WGS) entry which is preliminary data.</text>
</comment>
<evidence type="ECO:0000313" key="1">
    <source>
        <dbReference type="EMBL" id="ECV0505063.1"/>
    </source>
</evidence>
<proteinExistence type="predicted"/>
<accession>A0A5Z9NFN6</accession>
<dbReference type="RefSeq" id="WP_046722450.1">
    <property type="nucleotide sequence ID" value="NZ_LHON01000002.1"/>
</dbReference>